<evidence type="ECO:0000256" key="5">
    <source>
        <dbReference type="ARBA" id="ARBA00022840"/>
    </source>
</evidence>
<evidence type="ECO:0000256" key="3">
    <source>
        <dbReference type="ARBA" id="ARBA00022741"/>
    </source>
</evidence>
<evidence type="ECO:0000313" key="7">
    <source>
        <dbReference type="EMBL" id="PRY59931.1"/>
    </source>
</evidence>
<dbReference type="GO" id="GO:0016301">
    <property type="term" value="F:kinase activity"/>
    <property type="evidence" value="ECO:0007669"/>
    <property type="project" value="UniProtKB-KW"/>
</dbReference>
<dbReference type="SUPFAM" id="SSF53613">
    <property type="entry name" value="Ribokinase-like"/>
    <property type="match status" value="1"/>
</dbReference>
<dbReference type="InterPro" id="IPR011611">
    <property type="entry name" value="PfkB_dom"/>
</dbReference>
<organism evidence="7 8">
    <name type="scientific">Glycomyces artemisiae</name>
    <dbReference type="NCBI Taxonomy" id="1076443"/>
    <lineage>
        <taxon>Bacteria</taxon>
        <taxon>Bacillati</taxon>
        <taxon>Actinomycetota</taxon>
        <taxon>Actinomycetes</taxon>
        <taxon>Glycomycetales</taxon>
        <taxon>Glycomycetaceae</taxon>
        <taxon>Glycomyces</taxon>
    </lineage>
</organism>
<dbReference type="Proteomes" id="UP000238176">
    <property type="component" value="Unassembled WGS sequence"/>
</dbReference>
<evidence type="ECO:0000256" key="1">
    <source>
        <dbReference type="ARBA" id="ARBA00010688"/>
    </source>
</evidence>
<dbReference type="InterPro" id="IPR029056">
    <property type="entry name" value="Ribokinase-like"/>
</dbReference>
<evidence type="ECO:0000259" key="6">
    <source>
        <dbReference type="Pfam" id="PF00294"/>
    </source>
</evidence>
<evidence type="ECO:0000256" key="2">
    <source>
        <dbReference type="ARBA" id="ARBA00022679"/>
    </source>
</evidence>
<dbReference type="PROSITE" id="PS00584">
    <property type="entry name" value="PFKB_KINASES_2"/>
    <property type="match status" value="1"/>
</dbReference>
<keyword evidence="3" id="KW-0547">Nucleotide-binding</keyword>
<dbReference type="InterPro" id="IPR002173">
    <property type="entry name" value="Carboh/pur_kinase_PfkB_CS"/>
</dbReference>
<dbReference type="Pfam" id="PF00294">
    <property type="entry name" value="PfkB"/>
    <property type="match status" value="1"/>
</dbReference>
<sequence length="305" mass="32096">MIGVVGEALIDLKAAEGDPRRPVAHPGGSPMNTAVTLGRLGAKTAFFGRLSTDAFGRLLREHLRGAGVDLRWAVEAAEPTSLALVSVDSGGAASYTFHLHGTADWQWSPAELPDAPGLDAVHAGSLALALDPGGPVVADWLARLSETTTISLDPNVRAELLGDRDAYRLAVERWLSFSAIVKVSDEDLAWIWPGADLARLARDWIAQGRRLVVVTRGGDGSLVHCGGREFAVPAHPTALVDTVGAGDSFSGALLDRLDRLGRLDPEGLARLGPDEARSAVEFASKVAAVTCSRPGADPPWRSEVA</sequence>
<proteinExistence type="inferred from homology"/>
<evidence type="ECO:0000313" key="8">
    <source>
        <dbReference type="Proteomes" id="UP000238176"/>
    </source>
</evidence>
<feature type="domain" description="Carbohydrate kinase PfkB" evidence="6">
    <location>
        <begin position="4"/>
        <end position="299"/>
    </location>
</feature>
<dbReference type="CDD" id="cd01167">
    <property type="entry name" value="bac_FRK"/>
    <property type="match status" value="1"/>
</dbReference>
<keyword evidence="2" id="KW-0808">Transferase</keyword>
<comment type="caution">
    <text evidence="7">The sequence shown here is derived from an EMBL/GenBank/DDBJ whole genome shotgun (WGS) entry which is preliminary data.</text>
</comment>
<dbReference type="RefSeq" id="WP_181245746.1">
    <property type="nucleotide sequence ID" value="NZ_PVTJ01000003.1"/>
</dbReference>
<gene>
    <name evidence="7" type="ORF">B0I28_103405</name>
</gene>
<keyword evidence="5" id="KW-0067">ATP-binding</keyword>
<dbReference type="EMBL" id="PVTJ01000003">
    <property type="protein sequence ID" value="PRY59931.1"/>
    <property type="molecule type" value="Genomic_DNA"/>
</dbReference>
<keyword evidence="4 7" id="KW-0418">Kinase</keyword>
<reference evidence="7 8" key="1">
    <citation type="submission" date="2018-03" db="EMBL/GenBank/DDBJ databases">
        <title>Genomic Encyclopedia of Type Strains, Phase III (KMG-III): the genomes of soil and plant-associated and newly described type strains.</title>
        <authorList>
            <person name="Whitman W."/>
        </authorList>
    </citation>
    <scope>NUCLEOTIDE SEQUENCE [LARGE SCALE GENOMIC DNA]</scope>
    <source>
        <strain evidence="7 8">CGMCC 4.7067</strain>
    </source>
</reference>
<name>A0A2T0UPT4_9ACTN</name>
<keyword evidence="8" id="KW-1185">Reference proteome</keyword>
<dbReference type="PANTHER" id="PTHR43085:SF1">
    <property type="entry name" value="PSEUDOURIDINE KINASE-RELATED"/>
    <property type="match status" value="1"/>
</dbReference>
<dbReference type="Gene3D" id="3.40.1190.20">
    <property type="match status" value="1"/>
</dbReference>
<dbReference type="AlphaFoldDB" id="A0A2T0UPT4"/>
<dbReference type="PANTHER" id="PTHR43085">
    <property type="entry name" value="HEXOKINASE FAMILY MEMBER"/>
    <property type="match status" value="1"/>
</dbReference>
<dbReference type="GO" id="GO:0005524">
    <property type="term" value="F:ATP binding"/>
    <property type="evidence" value="ECO:0007669"/>
    <property type="project" value="UniProtKB-KW"/>
</dbReference>
<protein>
    <submittedName>
        <fullName evidence="7">Fructokinase</fullName>
    </submittedName>
</protein>
<dbReference type="InterPro" id="IPR050306">
    <property type="entry name" value="PfkB_Carbo_kinase"/>
</dbReference>
<evidence type="ECO:0000256" key="4">
    <source>
        <dbReference type="ARBA" id="ARBA00022777"/>
    </source>
</evidence>
<comment type="similarity">
    <text evidence="1">Belongs to the carbohydrate kinase PfkB family.</text>
</comment>
<accession>A0A2T0UPT4</accession>